<keyword evidence="1" id="KW-1133">Transmembrane helix</keyword>
<dbReference type="RefSeq" id="WP_008707201.1">
    <property type="nucleotide sequence ID" value="NZ_JAAINE010000029.1"/>
</dbReference>
<feature type="transmembrane region" description="Helical" evidence="1">
    <location>
        <begin position="66"/>
        <end position="85"/>
    </location>
</feature>
<keyword evidence="1" id="KW-0472">Membrane</keyword>
<dbReference type="AlphaFoldDB" id="A0A6L8XTT8"/>
<evidence type="ECO:0000256" key="1">
    <source>
        <dbReference type="SAM" id="Phobius"/>
    </source>
</evidence>
<keyword evidence="1" id="KW-0812">Transmembrane</keyword>
<evidence type="ECO:0000313" key="3">
    <source>
        <dbReference type="EMBL" id="MZS89232.1"/>
    </source>
</evidence>
<comment type="caution">
    <text evidence="3">The sequence shown here is derived from an EMBL/GenBank/DDBJ whole genome shotgun (WGS) entry which is preliminary data.</text>
</comment>
<feature type="transmembrane region" description="Helical" evidence="1">
    <location>
        <begin position="97"/>
        <end position="113"/>
    </location>
</feature>
<feature type="domain" description="Sensor histidine kinase NatK-like C-terminal" evidence="2">
    <location>
        <begin position="382"/>
        <end position="484"/>
    </location>
</feature>
<dbReference type="SUPFAM" id="SSF55874">
    <property type="entry name" value="ATPase domain of HSP90 chaperone/DNA topoisomerase II/histidine kinase"/>
    <property type="match status" value="1"/>
</dbReference>
<feature type="transmembrane region" description="Helical" evidence="1">
    <location>
        <begin position="149"/>
        <end position="171"/>
    </location>
</feature>
<organism evidence="3 4">
    <name type="scientific">Blautia wexlerae</name>
    <dbReference type="NCBI Taxonomy" id="418240"/>
    <lineage>
        <taxon>Bacteria</taxon>
        <taxon>Bacillati</taxon>
        <taxon>Bacillota</taxon>
        <taxon>Clostridia</taxon>
        <taxon>Lachnospirales</taxon>
        <taxon>Lachnospiraceae</taxon>
        <taxon>Blautia</taxon>
    </lineage>
</organism>
<feature type="transmembrane region" description="Helical" evidence="1">
    <location>
        <begin position="250"/>
        <end position="273"/>
    </location>
</feature>
<name>A0A6L8XTT8_9FIRM</name>
<dbReference type="PANTHER" id="PTHR40448">
    <property type="entry name" value="TWO-COMPONENT SENSOR HISTIDINE KINASE"/>
    <property type="match status" value="1"/>
</dbReference>
<proteinExistence type="predicted"/>
<dbReference type="PANTHER" id="PTHR40448:SF1">
    <property type="entry name" value="TWO-COMPONENT SENSOR HISTIDINE KINASE"/>
    <property type="match status" value="1"/>
</dbReference>
<sequence>MWMVLLYGVATFMETGVGVWMFGRMFPERKSSSEYRWAKMILLTLLILTTYTMHRAYGQEYIYEKFFFIVVYAGVMISDAILYKYRDFFRINKKTEKIILFSYISIMLTWQYWVSYVSFGIIAIANLYLPFFLLLFYKCDFIQAYLWEVLYLVNIGLAKILYIYIIGMIKHRRIENFLFSKSVHFYAGVVYLLIFYVLFLIIQKNFCVEKWLKDLLTDCKKMILFVALSECSILYFLLTMNWGYIENRELIISFGVISGIALILLFVLARFWAKSIYTEKNILEVRNNVIASQYEELNESYKKYRCLIHDERHMMDYIEECIGTGNFSEAQKIIKKSRNKFSERYYWTGITVLDNVISIEKRKMDNMNIEFHIETDVTDIVMEDIDIIILLENLFDNAIEAVEKCANKKEIKFSIKNINSMLVLKLWNSSCKKPKVKKERFVTDKHDSKGHGWGLESVKYIVKKYDGIIEFEYTEMFFQTVIMIEGE</sequence>
<dbReference type="Proteomes" id="UP000477156">
    <property type="component" value="Unassembled WGS sequence"/>
</dbReference>
<reference evidence="3 4" key="1">
    <citation type="journal article" date="2019" name="Nat. Med.">
        <title>A library of human gut bacterial isolates paired with longitudinal multiomics data enables mechanistic microbiome research.</title>
        <authorList>
            <person name="Poyet M."/>
            <person name="Groussin M."/>
            <person name="Gibbons S.M."/>
            <person name="Avila-Pacheco J."/>
            <person name="Jiang X."/>
            <person name="Kearney S.M."/>
            <person name="Perrotta A.R."/>
            <person name="Berdy B."/>
            <person name="Zhao S."/>
            <person name="Lieberman T.D."/>
            <person name="Swanson P.K."/>
            <person name="Smith M."/>
            <person name="Roesemann S."/>
            <person name="Alexander J.E."/>
            <person name="Rich S.A."/>
            <person name="Livny J."/>
            <person name="Vlamakis H."/>
            <person name="Clish C."/>
            <person name="Bullock K."/>
            <person name="Deik A."/>
            <person name="Scott J."/>
            <person name="Pierce K.A."/>
            <person name="Xavier R.J."/>
            <person name="Alm E.J."/>
        </authorList>
    </citation>
    <scope>NUCLEOTIDE SEQUENCE [LARGE SCALE GENOMIC DNA]</scope>
    <source>
        <strain evidence="3 4">BIOML-A12</strain>
    </source>
</reference>
<dbReference type="CDD" id="cd16935">
    <property type="entry name" value="HATPase_AgrC-ComD-like"/>
    <property type="match status" value="1"/>
</dbReference>
<dbReference type="Pfam" id="PF14501">
    <property type="entry name" value="HATPase_c_5"/>
    <property type="match status" value="1"/>
</dbReference>
<dbReference type="InterPro" id="IPR036890">
    <property type="entry name" value="HATPase_C_sf"/>
</dbReference>
<accession>A0A6L8XTT8</accession>
<dbReference type="InterPro" id="IPR032834">
    <property type="entry name" value="NatK-like_C"/>
</dbReference>
<feature type="transmembrane region" description="Helical" evidence="1">
    <location>
        <begin position="119"/>
        <end position="137"/>
    </location>
</feature>
<evidence type="ECO:0000259" key="2">
    <source>
        <dbReference type="Pfam" id="PF14501"/>
    </source>
</evidence>
<dbReference type="Gene3D" id="3.30.565.10">
    <property type="entry name" value="Histidine kinase-like ATPase, C-terminal domain"/>
    <property type="match status" value="1"/>
</dbReference>
<feature type="transmembrane region" description="Helical" evidence="1">
    <location>
        <begin position="35"/>
        <end position="54"/>
    </location>
</feature>
<protein>
    <submittedName>
        <fullName evidence="3">GHKL domain-containing protein</fullName>
    </submittedName>
</protein>
<dbReference type="GO" id="GO:0042802">
    <property type="term" value="F:identical protein binding"/>
    <property type="evidence" value="ECO:0007669"/>
    <property type="project" value="TreeGrafter"/>
</dbReference>
<dbReference type="EMBL" id="WWVF01000015">
    <property type="protein sequence ID" value="MZS89232.1"/>
    <property type="molecule type" value="Genomic_DNA"/>
</dbReference>
<feature type="transmembrane region" description="Helical" evidence="1">
    <location>
        <begin position="223"/>
        <end position="244"/>
    </location>
</feature>
<feature type="transmembrane region" description="Helical" evidence="1">
    <location>
        <begin position="183"/>
        <end position="202"/>
    </location>
</feature>
<feature type="transmembrane region" description="Helical" evidence="1">
    <location>
        <begin position="6"/>
        <end position="23"/>
    </location>
</feature>
<gene>
    <name evidence="3" type="ORF">GT712_09135</name>
</gene>
<evidence type="ECO:0000313" key="4">
    <source>
        <dbReference type="Proteomes" id="UP000477156"/>
    </source>
</evidence>